<dbReference type="AlphaFoldDB" id="M5RML7"/>
<keyword evidence="2" id="KW-0378">Hydrolase</keyword>
<dbReference type="InterPro" id="IPR006680">
    <property type="entry name" value="Amidohydro-rel"/>
</dbReference>
<dbReference type="InterPro" id="IPR032466">
    <property type="entry name" value="Metal_Hydrolase"/>
</dbReference>
<reference evidence="2 3" key="1">
    <citation type="journal article" date="2013" name="Mar. Genomics">
        <title>Expression of sulfatases in Rhodopirellula baltica and the diversity of sulfatases in the genus Rhodopirellula.</title>
        <authorList>
            <person name="Wegner C.E."/>
            <person name="Richter-Heitmann T."/>
            <person name="Klindworth A."/>
            <person name="Klockow C."/>
            <person name="Richter M."/>
            <person name="Achstetter T."/>
            <person name="Glockner F.O."/>
            <person name="Harder J."/>
        </authorList>
    </citation>
    <scope>NUCLEOTIDE SEQUENCE [LARGE SCALE GENOMIC DNA]</scope>
    <source>
        <strain evidence="2 3">SM1</strain>
    </source>
</reference>
<dbReference type="GO" id="GO:0016787">
    <property type="term" value="F:hydrolase activity"/>
    <property type="evidence" value="ECO:0007669"/>
    <property type="project" value="UniProtKB-KW"/>
</dbReference>
<comment type="caution">
    <text evidence="2">The sequence shown here is derived from an EMBL/GenBank/DDBJ whole genome shotgun (WGS) entry which is preliminary data.</text>
</comment>
<sequence length="280" mass="31695">MNANESLPFFDFNVHLPTTGDEGTQQLIDQERTMSAEAYAARIQEFHNSCVPQCRGANFMIFNESLIRDLSALEFLGKAASQTKNESSLTLLLDFRSEQALKAVESIRDYGFFGIKFHAYVQQITDADHPRIQELSKRAQQNGLSILIDTSFGGPDMYRCDNLKLSIAICNVVDRSPVILLHSGGARVLEAMLLAETYPNVYLDTSFSLNYYEHSSVEKDMAFAYRKIGTHRVLYGSDQPYVSSQEAHAATSRFIERFDFSIKDARNIFLQSSQNLLERQ</sequence>
<accession>M5RML7</accession>
<keyword evidence="3" id="KW-1185">Reference proteome</keyword>
<dbReference type="OrthoDB" id="9771932at2"/>
<evidence type="ECO:0000313" key="3">
    <source>
        <dbReference type="Proteomes" id="UP000011991"/>
    </source>
</evidence>
<dbReference type="Gene3D" id="3.20.20.140">
    <property type="entry name" value="Metal-dependent hydrolases"/>
    <property type="match status" value="1"/>
</dbReference>
<dbReference type="SUPFAM" id="SSF51556">
    <property type="entry name" value="Metallo-dependent hydrolases"/>
    <property type="match status" value="1"/>
</dbReference>
<protein>
    <submittedName>
        <fullName evidence="2">Amidohydrolase 2</fullName>
    </submittedName>
</protein>
<feature type="domain" description="Amidohydrolase-related" evidence="1">
    <location>
        <begin position="99"/>
        <end position="252"/>
    </location>
</feature>
<evidence type="ECO:0000313" key="2">
    <source>
        <dbReference type="EMBL" id="EMI20550.1"/>
    </source>
</evidence>
<name>M5RML7_9BACT</name>
<organism evidence="2 3">
    <name type="scientific">Rhodopirellula maiorica SM1</name>
    <dbReference type="NCBI Taxonomy" id="1265738"/>
    <lineage>
        <taxon>Bacteria</taxon>
        <taxon>Pseudomonadati</taxon>
        <taxon>Planctomycetota</taxon>
        <taxon>Planctomycetia</taxon>
        <taxon>Pirellulales</taxon>
        <taxon>Pirellulaceae</taxon>
        <taxon>Novipirellula</taxon>
    </lineage>
</organism>
<dbReference type="EMBL" id="ANOG01000359">
    <property type="protein sequence ID" value="EMI20550.1"/>
    <property type="molecule type" value="Genomic_DNA"/>
</dbReference>
<dbReference type="Proteomes" id="UP000011991">
    <property type="component" value="Unassembled WGS sequence"/>
</dbReference>
<gene>
    <name evidence="2" type="ORF">RMSM_02529</name>
</gene>
<dbReference type="Pfam" id="PF04909">
    <property type="entry name" value="Amidohydro_2"/>
    <property type="match status" value="1"/>
</dbReference>
<dbReference type="PATRIC" id="fig|1265738.3.peg.2542"/>
<proteinExistence type="predicted"/>
<evidence type="ECO:0000259" key="1">
    <source>
        <dbReference type="Pfam" id="PF04909"/>
    </source>
</evidence>
<dbReference type="RefSeq" id="WP_008695754.1">
    <property type="nucleotide sequence ID" value="NZ_ANOG01000359.1"/>
</dbReference>